<dbReference type="STRING" id="583355.Caka_2024"/>
<dbReference type="HOGENOM" id="CLU_137192_0_0_0"/>
<sequence>MPEWIQNHEQLLEWLAGLSAVMFVVSLIGLAILIICLPDDYFVSRQRKALRQRLRNPILWTLLAILKNAIGAILLLAGIAMLVLPGQGLLSILIGISLMNFPGKYALERKLIRRPVIHNSMNRIRRKVGRTPLHIP</sequence>
<organism evidence="2 3">
    <name type="scientific">Coraliomargarita akajimensis (strain DSM 45221 / IAM 15411 / JCM 23193 / KCTC 12865 / 04OKA010-24)</name>
    <dbReference type="NCBI Taxonomy" id="583355"/>
    <lineage>
        <taxon>Bacteria</taxon>
        <taxon>Pseudomonadati</taxon>
        <taxon>Verrucomicrobiota</taxon>
        <taxon>Opitutia</taxon>
        <taxon>Puniceicoccales</taxon>
        <taxon>Coraliomargaritaceae</taxon>
        <taxon>Coraliomargarita</taxon>
    </lineage>
</organism>
<feature type="transmembrane region" description="Helical" evidence="1">
    <location>
        <begin position="58"/>
        <end position="83"/>
    </location>
</feature>
<dbReference type="OrthoDB" id="9800130at2"/>
<evidence type="ECO:0000256" key="1">
    <source>
        <dbReference type="SAM" id="Phobius"/>
    </source>
</evidence>
<dbReference type="AlphaFoldDB" id="D5ELA6"/>
<name>D5ELA6_CORAD</name>
<evidence type="ECO:0000313" key="2">
    <source>
        <dbReference type="EMBL" id="ADE55042.1"/>
    </source>
</evidence>
<evidence type="ECO:0000313" key="3">
    <source>
        <dbReference type="Proteomes" id="UP000000925"/>
    </source>
</evidence>
<keyword evidence="3" id="KW-1185">Reference proteome</keyword>
<keyword evidence="1" id="KW-1133">Transmembrane helix</keyword>
<dbReference type="EMBL" id="CP001998">
    <property type="protein sequence ID" value="ADE55042.1"/>
    <property type="molecule type" value="Genomic_DNA"/>
</dbReference>
<dbReference type="eggNOG" id="ENOG5032ZM7">
    <property type="taxonomic scope" value="Bacteria"/>
</dbReference>
<dbReference type="InterPro" id="IPR019099">
    <property type="entry name" value="Uncharacterised_PGPGW_TM"/>
</dbReference>
<keyword evidence="1" id="KW-0812">Transmembrane</keyword>
<feature type="transmembrane region" description="Helical" evidence="1">
    <location>
        <begin position="89"/>
        <end position="107"/>
    </location>
</feature>
<dbReference type="RefSeq" id="WP_013043764.1">
    <property type="nucleotide sequence ID" value="NC_014008.1"/>
</dbReference>
<protein>
    <recommendedName>
        <fullName evidence="4">Transmembrane protein (PGPGW)</fullName>
    </recommendedName>
</protein>
<feature type="transmembrane region" description="Helical" evidence="1">
    <location>
        <begin position="14"/>
        <end position="37"/>
    </location>
</feature>
<dbReference type="KEGG" id="caa:Caka_2024"/>
<reference evidence="2 3" key="1">
    <citation type="journal article" date="2010" name="Stand. Genomic Sci.">
        <title>Complete genome sequence of Coraliomargarita akajimensis type strain (04OKA010-24).</title>
        <authorList>
            <person name="Mavromatis K."/>
            <person name="Abt B."/>
            <person name="Brambilla E."/>
            <person name="Lapidus A."/>
            <person name="Copeland A."/>
            <person name="Deshpande S."/>
            <person name="Nolan M."/>
            <person name="Lucas S."/>
            <person name="Tice H."/>
            <person name="Cheng J.F."/>
            <person name="Han C."/>
            <person name="Detter J.C."/>
            <person name="Woyke T."/>
            <person name="Goodwin L."/>
            <person name="Pitluck S."/>
            <person name="Held B."/>
            <person name="Brettin T."/>
            <person name="Tapia R."/>
            <person name="Ivanova N."/>
            <person name="Mikhailova N."/>
            <person name="Pati A."/>
            <person name="Liolios K."/>
            <person name="Chen A."/>
            <person name="Palaniappan K."/>
            <person name="Land M."/>
            <person name="Hauser L."/>
            <person name="Chang Y.J."/>
            <person name="Jeffries C.D."/>
            <person name="Rohde M."/>
            <person name="Goker M."/>
            <person name="Bristow J."/>
            <person name="Eisen J.A."/>
            <person name="Markowitz V."/>
            <person name="Hugenholtz P."/>
            <person name="Klenk H.P."/>
            <person name="Kyrpides N.C."/>
        </authorList>
    </citation>
    <scope>NUCLEOTIDE SEQUENCE [LARGE SCALE GENOMIC DNA]</scope>
    <source>
        <strain evidence="3">DSM 45221 / IAM 15411 / JCM 23193 / KCTC 12865</strain>
    </source>
</reference>
<keyword evidence="1" id="KW-0472">Membrane</keyword>
<dbReference type="Pfam" id="PF09656">
    <property type="entry name" value="PGPGW"/>
    <property type="match status" value="1"/>
</dbReference>
<gene>
    <name evidence="2" type="ordered locus">Caka_2024</name>
</gene>
<accession>D5ELA6</accession>
<evidence type="ECO:0008006" key="4">
    <source>
        <dbReference type="Google" id="ProtNLM"/>
    </source>
</evidence>
<dbReference type="Proteomes" id="UP000000925">
    <property type="component" value="Chromosome"/>
</dbReference>
<proteinExistence type="predicted"/>